<dbReference type="Proteomes" id="UP001217417">
    <property type="component" value="Unassembled WGS sequence"/>
</dbReference>
<dbReference type="InterPro" id="IPR032640">
    <property type="entry name" value="AMPK1_CBM"/>
</dbReference>
<feature type="region of interest" description="Disordered" evidence="1">
    <location>
        <begin position="94"/>
        <end position="185"/>
    </location>
</feature>
<feature type="region of interest" description="Disordered" evidence="1">
    <location>
        <begin position="413"/>
        <end position="485"/>
    </location>
</feature>
<proteinExistence type="predicted"/>
<reference evidence="3" key="1">
    <citation type="submission" date="2023-03" db="EMBL/GenBank/DDBJ databases">
        <title>Near-Complete genome sequence of Lipomyces tetrasporous NRRL Y-64009, an oleaginous yeast capable of growing on lignocellulosic hydrolysates.</title>
        <authorList>
            <consortium name="Lawrence Berkeley National Laboratory"/>
            <person name="Jagtap S.S."/>
            <person name="Liu J.-J."/>
            <person name="Walukiewicz H.E."/>
            <person name="Pangilinan J."/>
            <person name="Lipzen A."/>
            <person name="Ahrendt S."/>
            <person name="Koriabine M."/>
            <person name="Cobaugh K."/>
            <person name="Salamov A."/>
            <person name="Yoshinaga Y."/>
            <person name="Ng V."/>
            <person name="Daum C."/>
            <person name="Grigoriev I.V."/>
            <person name="Slininger P.J."/>
            <person name="Dien B.S."/>
            <person name="Jin Y.-S."/>
            <person name="Rao C.V."/>
        </authorList>
    </citation>
    <scope>NUCLEOTIDE SEQUENCE</scope>
    <source>
        <strain evidence="3">NRRL Y-64009</strain>
    </source>
</reference>
<dbReference type="AlphaFoldDB" id="A0AAD7QVC7"/>
<evidence type="ECO:0000313" key="4">
    <source>
        <dbReference type="Proteomes" id="UP001217417"/>
    </source>
</evidence>
<dbReference type="CDD" id="cd02859">
    <property type="entry name" value="E_set_AMPKbeta_like_N"/>
    <property type="match status" value="1"/>
</dbReference>
<organism evidence="3 4">
    <name type="scientific">Lipomyces tetrasporus</name>
    <dbReference type="NCBI Taxonomy" id="54092"/>
    <lineage>
        <taxon>Eukaryota</taxon>
        <taxon>Fungi</taxon>
        <taxon>Dikarya</taxon>
        <taxon>Ascomycota</taxon>
        <taxon>Saccharomycotina</taxon>
        <taxon>Lipomycetes</taxon>
        <taxon>Lipomycetales</taxon>
        <taxon>Lipomycetaceae</taxon>
        <taxon>Lipomyces</taxon>
    </lineage>
</organism>
<feature type="domain" description="AMP-activated protein kinase glycogen-binding" evidence="2">
    <location>
        <begin position="18"/>
        <end position="90"/>
    </location>
</feature>
<evidence type="ECO:0000259" key="2">
    <source>
        <dbReference type="Pfam" id="PF16561"/>
    </source>
</evidence>
<dbReference type="GeneID" id="80886733"/>
<dbReference type="EMBL" id="JARPMG010000003">
    <property type="protein sequence ID" value="KAJ8102200.1"/>
    <property type="molecule type" value="Genomic_DNA"/>
</dbReference>
<dbReference type="InterPro" id="IPR014756">
    <property type="entry name" value="Ig_E-set"/>
</dbReference>
<feature type="compositionally biased region" description="Low complexity" evidence="1">
    <location>
        <begin position="459"/>
        <end position="478"/>
    </location>
</feature>
<dbReference type="Pfam" id="PF16561">
    <property type="entry name" value="AMPK1_CBM"/>
    <property type="match status" value="1"/>
</dbReference>
<dbReference type="SUPFAM" id="SSF81296">
    <property type="entry name" value="E set domains"/>
    <property type="match status" value="1"/>
</dbReference>
<evidence type="ECO:0000313" key="3">
    <source>
        <dbReference type="EMBL" id="KAJ8102200.1"/>
    </source>
</evidence>
<dbReference type="InterPro" id="IPR013783">
    <property type="entry name" value="Ig-like_fold"/>
</dbReference>
<feature type="region of interest" description="Disordered" evidence="1">
    <location>
        <begin position="342"/>
        <end position="377"/>
    </location>
</feature>
<sequence length="518" mass="53299">MSQGPVLFFYEAQQPLPNSVCIAGEFNSWSPAPLLYTDASGRFETTVILDEGKSYCYKYVVDGTWLLAPDAETAWDNGIENSVVRVTSDKFLKSESESETAAESEAATTEPEVPVHESEAVATESETPATAPEAPATEHKAPAAEPEAAFAESEAPVTESEGPSAEPEAPTAPVAQPEAAPSGPEISASVITSEGYVLVQKTNGVVANAANTEMAGETNGEEGAAPIEGKVEDVAKHIEAKAEEVAAAVEGESKEAKAPVEAKANGVAATAEQTGSSITETVTKTVESAIVTASEVASSAATKVAETADAAKEIASGGIIAGIEALKSSTISDSVPDIAVQKPSDIPEDVKTESEAECSQATPHIPDHTTAPSDMSSIERVVTANTTITTPEMTTPVKEDANKKFVPDAIIPSSVPEVPAETSASATPATPAEPSTESPNDPAAPGEISTGMDTAISIPAGTPAEPESAPASAAPAPGYDTATKSKQPGLFDRIYEFISTSILGKLFQYVFSIFNRSA</sequence>
<feature type="compositionally biased region" description="Low complexity" evidence="1">
    <location>
        <begin position="143"/>
        <end position="181"/>
    </location>
</feature>
<feature type="compositionally biased region" description="Low complexity" evidence="1">
    <location>
        <begin position="419"/>
        <end position="439"/>
    </location>
</feature>
<accession>A0AAD7QVC7</accession>
<evidence type="ECO:0000256" key="1">
    <source>
        <dbReference type="SAM" id="MobiDB-lite"/>
    </source>
</evidence>
<comment type="caution">
    <text evidence="3">The sequence shown here is derived from an EMBL/GenBank/DDBJ whole genome shotgun (WGS) entry which is preliminary data.</text>
</comment>
<gene>
    <name evidence="3" type="ORF">POJ06DRAFT_79396</name>
</gene>
<feature type="compositionally biased region" description="Low complexity" evidence="1">
    <location>
        <begin position="120"/>
        <end position="135"/>
    </location>
</feature>
<protein>
    <recommendedName>
        <fullName evidence="2">AMP-activated protein kinase glycogen-binding domain-containing protein</fullName>
    </recommendedName>
</protein>
<dbReference type="Gene3D" id="2.60.40.10">
    <property type="entry name" value="Immunoglobulins"/>
    <property type="match status" value="1"/>
</dbReference>
<keyword evidence="4" id="KW-1185">Reference proteome</keyword>
<name>A0AAD7QVC7_9ASCO</name>
<dbReference type="RefSeq" id="XP_056045650.1">
    <property type="nucleotide sequence ID" value="XM_056191567.1"/>
</dbReference>